<dbReference type="Proteomes" id="UP000288805">
    <property type="component" value="Unassembled WGS sequence"/>
</dbReference>
<dbReference type="EMBL" id="QGNW01001839">
    <property type="protein sequence ID" value="RVW29519.1"/>
    <property type="molecule type" value="Genomic_DNA"/>
</dbReference>
<evidence type="ECO:0000313" key="3">
    <source>
        <dbReference type="Proteomes" id="UP000288805"/>
    </source>
</evidence>
<feature type="region of interest" description="Disordered" evidence="1">
    <location>
        <begin position="613"/>
        <end position="641"/>
    </location>
</feature>
<comment type="caution">
    <text evidence="2">The sequence shown here is derived from an EMBL/GenBank/DDBJ whole genome shotgun (WGS) entry which is preliminary data.</text>
</comment>
<organism evidence="2 3">
    <name type="scientific">Vitis vinifera</name>
    <name type="common">Grape</name>
    <dbReference type="NCBI Taxonomy" id="29760"/>
    <lineage>
        <taxon>Eukaryota</taxon>
        <taxon>Viridiplantae</taxon>
        <taxon>Streptophyta</taxon>
        <taxon>Embryophyta</taxon>
        <taxon>Tracheophyta</taxon>
        <taxon>Spermatophyta</taxon>
        <taxon>Magnoliopsida</taxon>
        <taxon>eudicotyledons</taxon>
        <taxon>Gunneridae</taxon>
        <taxon>Pentapetalae</taxon>
        <taxon>rosids</taxon>
        <taxon>Vitales</taxon>
        <taxon>Vitaceae</taxon>
        <taxon>Viteae</taxon>
        <taxon>Vitis</taxon>
    </lineage>
</organism>
<evidence type="ECO:0008006" key="4">
    <source>
        <dbReference type="Google" id="ProtNLM"/>
    </source>
</evidence>
<accession>A0A438D223</accession>
<protein>
    <recommendedName>
        <fullName evidence="4">DUF4283 domain-containing protein</fullName>
    </recommendedName>
</protein>
<name>A0A438D223_VITVI</name>
<reference evidence="2 3" key="1">
    <citation type="journal article" date="2018" name="PLoS Genet.">
        <title>Population sequencing reveals clonal diversity and ancestral inbreeding in the grapevine cultivar Chardonnay.</title>
        <authorList>
            <person name="Roach M.J."/>
            <person name="Johnson D.L."/>
            <person name="Bohlmann J."/>
            <person name="van Vuuren H.J."/>
            <person name="Jones S.J."/>
            <person name="Pretorius I.S."/>
            <person name="Schmidt S.A."/>
            <person name="Borneman A.R."/>
        </authorList>
    </citation>
    <scope>NUCLEOTIDE SEQUENCE [LARGE SCALE GENOMIC DNA]</scope>
    <source>
        <strain evidence="3">cv. Chardonnay</strain>
        <tissue evidence="2">Leaf</tissue>
    </source>
</reference>
<sequence>MALGRNEITWLIEQLKRASELEGSLGFIWNYKGKTSTHLLEICFNNSGLFFVDSTERALWLQEHGRLSIKEEHDIFLRWLPREDHCPLKLVDLSKVKMKVKMNPNVVLPTLMEVKDGVWSFMEKFKLGTSDRTKENMGNNFIPSYCSSFSYSNLELNKALRRRKDLATKKRGLEVESPPSLKDSLADRFRPLSFVKGGQCPILEITQENTEETEGGDGFSLCGLRSQERQRETCDRRLEGDVWKGGDFNVIRRILEEMGTSRRIKKEAFKLRSLSTLHQSSGRPVVGVNVSSMATTRENITKKVPRHAFSVTFEEEEIESKVEDGKPYGSRYYLCRRAFSFNYENRGGSKGQVVVQDWGVIGNAFERMMGNWGKVIEVDRDTLKLIDLSKIKVMVEMNPNVVLPVLLEPFGGRPNEARPTPEKAHVIAKTVSCFLSSLKTTPVWMALKLEDSCFASKVLKVGGDDGSKEAPPKNISLYALRSHHSPSKKLSSSPARSLPLLFVCENLQSPLLGSGEANRESWSQEWKLSLKARFFFFFFLGREIWSILQKEAARLSNLQGPIEEAKGDSRPFVLSSKDGSEGAEVRDGSQHRSHFVPSSTALPLVKPNQELEGISSLRVSQTNPSGASSPVRRLSRVSGPT</sequence>
<feature type="region of interest" description="Disordered" evidence="1">
    <location>
        <begin position="566"/>
        <end position="601"/>
    </location>
</feature>
<proteinExistence type="predicted"/>
<dbReference type="AlphaFoldDB" id="A0A438D223"/>
<feature type="compositionally biased region" description="Polar residues" evidence="1">
    <location>
        <begin position="617"/>
        <end position="628"/>
    </location>
</feature>
<evidence type="ECO:0000313" key="2">
    <source>
        <dbReference type="EMBL" id="RVW29519.1"/>
    </source>
</evidence>
<gene>
    <name evidence="2" type="ORF">CK203_077387</name>
</gene>
<evidence type="ECO:0000256" key="1">
    <source>
        <dbReference type="SAM" id="MobiDB-lite"/>
    </source>
</evidence>
<feature type="compositionally biased region" description="Basic and acidic residues" evidence="1">
    <location>
        <begin position="578"/>
        <end position="590"/>
    </location>
</feature>